<evidence type="ECO:0000259" key="3">
    <source>
        <dbReference type="PROSITE" id="PS50164"/>
    </source>
</evidence>
<dbReference type="InterPro" id="IPR036397">
    <property type="entry name" value="RNaseH_sf"/>
</dbReference>
<comment type="caution">
    <text evidence="4">The sequence shown here is derived from an EMBL/GenBank/DDBJ whole genome shotgun (WGS) entry which is preliminary data.</text>
</comment>
<dbReference type="GO" id="GO:0005829">
    <property type="term" value="C:cytosol"/>
    <property type="evidence" value="ECO:0007669"/>
    <property type="project" value="TreeGrafter"/>
</dbReference>
<dbReference type="Proteomes" id="UP000238426">
    <property type="component" value="Unassembled WGS sequence"/>
</dbReference>
<dbReference type="InterPro" id="IPR035901">
    <property type="entry name" value="GIY-YIG_endonuc_sf"/>
</dbReference>
<feature type="domain" description="GIY-YIG" evidence="3">
    <location>
        <begin position="195"/>
        <end position="271"/>
    </location>
</feature>
<keyword evidence="5" id="KW-1185">Reference proteome</keyword>
<dbReference type="SMART" id="SM00479">
    <property type="entry name" value="EXOIII"/>
    <property type="match status" value="1"/>
</dbReference>
<evidence type="ECO:0000256" key="2">
    <source>
        <dbReference type="ARBA" id="ARBA00026073"/>
    </source>
</evidence>
<dbReference type="OrthoDB" id="9803913at2"/>
<dbReference type="GO" id="GO:0006289">
    <property type="term" value="P:nucleotide-excision repair"/>
    <property type="evidence" value="ECO:0007669"/>
    <property type="project" value="InterPro"/>
</dbReference>
<name>A0A2T1N8B4_9FLAO</name>
<proteinExistence type="predicted"/>
<dbReference type="SUPFAM" id="SSF82771">
    <property type="entry name" value="GIY-YIG endonuclease"/>
    <property type="match status" value="1"/>
</dbReference>
<dbReference type="RefSeq" id="WP_106463246.1">
    <property type="nucleotide sequence ID" value="NZ_PXOQ01000009.1"/>
</dbReference>
<dbReference type="InterPro" id="IPR006054">
    <property type="entry name" value="DnaQ"/>
</dbReference>
<dbReference type="Gene3D" id="3.40.1440.10">
    <property type="entry name" value="GIY-YIG endonuclease"/>
    <property type="match status" value="1"/>
</dbReference>
<evidence type="ECO:0000256" key="1">
    <source>
        <dbReference type="ARBA" id="ARBA00025483"/>
    </source>
</evidence>
<dbReference type="Pfam" id="PF01541">
    <property type="entry name" value="GIY-YIG"/>
    <property type="match status" value="1"/>
</dbReference>
<comment type="subunit">
    <text evidence="2">DNA polymerase III contains a core (composed of alpha, epsilon and theta chains) that associates with a tau subunit. This core dimerizes to form the POLIII' complex. PolIII' associates with the gamma complex (composed of gamma, delta, delta', psi and chi chains) and with the beta chain to form the complete DNA polymerase III complex.</text>
</comment>
<dbReference type="CDD" id="cd10434">
    <property type="entry name" value="GIY-YIG_UvrC_Cho"/>
    <property type="match status" value="1"/>
</dbReference>
<dbReference type="Pfam" id="PF00929">
    <property type="entry name" value="RNase_T"/>
    <property type="match status" value="1"/>
</dbReference>
<dbReference type="AlphaFoldDB" id="A0A2T1N8B4"/>
<dbReference type="InterPro" id="IPR000305">
    <property type="entry name" value="GIY-YIG_endonuc"/>
</dbReference>
<dbReference type="GO" id="GO:0003677">
    <property type="term" value="F:DNA binding"/>
    <property type="evidence" value="ECO:0007669"/>
    <property type="project" value="InterPro"/>
</dbReference>
<dbReference type="GO" id="GO:0003887">
    <property type="term" value="F:DNA-directed DNA polymerase activity"/>
    <property type="evidence" value="ECO:0007669"/>
    <property type="project" value="InterPro"/>
</dbReference>
<sequence length="457" mass="52426">MYAILDIETTGGKFNEEGITEIAIYKFNGHEITDQFISLVNPERDIQPFVVKLTGINSNMLKNAPKFYEVAKRIVEITEDCILVAHNSSFDYRILQTEFNRLGFDYKKKTLCTVELSQKLIPDLPSYSLGKLVRSLGIPVTDRHRASGDALATVKLFKLLLDKDSNKTIVRDTVKKEQPETIKPKHLDLIRDLPNITGVYYLHNANGDIIYVGKSKNIKNRVNQHFTGTSKKAKHLQKQVSSVTFEACGNEMIALLKESDEIKSIKPYFNRALTRNVFTYALYKFTDENGYINLSLDKADGRKKSITTFTNKQSGTHFLEKMVEDYNLCLKLVGLERTNKACFNQSIKKCIGACIEEESAETYNKRIQELIKKYSYEHQNMIIVDRGRTHDERSAVLIKNGVFKGYGYFNLNHQINNIKILETIITPMENNRDTQHIIQAYLRKHPKLKIIPINLEA</sequence>
<reference evidence="4 5" key="1">
    <citation type="submission" date="2018-03" db="EMBL/GenBank/DDBJ databases">
        <title>Mesoflavibacter sp. HG37 and Mesoflavibacter sp. HG96 sp.nov., two marine bacteria isolated from seawater of Western Pacific Ocean.</title>
        <authorList>
            <person name="Cheng H."/>
            <person name="Wu Y.-H."/>
            <person name="Guo L.-L."/>
            <person name="Xu X.-W."/>
        </authorList>
    </citation>
    <scope>NUCLEOTIDE SEQUENCE [LARGE SCALE GENOMIC DNA]</scope>
    <source>
        <strain evidence="4 5">KCTC 32269</strain>
    </source>
</reference>
<dbReference type="InterPro" id="IPR047296">
    <property type="entry name" value="GIY-YIG_UvrC_Cho"/>
</dbReference>
<keyword evidence="4" id="KW-0378">Hydrolase</keyword>
<dbReference type="InterPro" id="IPR012337">
    <property type="entry name" value="RNaseH-like_sf"/>
</dbReference>
<dbReference type="PANTHER" id="PTHR30231:SF41">
    <property type="entry name" value="DNA POLYMERASE III SUBUNIT EPSILON"/>
    <property type="match status" value="1"/>
</dbReference>
<dbReference type="FunFam" id="3.30.420.10:FF:000045">
    <property type="entry name" value="3'-5' exonuclease DinG"/>
    <property type="match status" value="1"/>
</dbReference>
<dbReference type="PROSITE" id="PS50164">
    <property type="entry name" value="GIY_YIG"/>
    <property type="match status" value="1"/>
</dbReference>
<dbReference type="GO" id="GO:0008408">
    <property type="term" value="F:3'-5' exonuclease activity"/>
    <property type="evidence" value="ECO:0007669"/>
    <property type="project" value="TreeGrafter"/>
</dbReference>
<comment type="function">
    <text evidence="1">DNA polymerase III is a complex, multichain enzyme responsible for most of the replicative synthesis in bacteria. The epsilon subunit contain the editing function and is a proofreading 3'-5' exonuclease.</text>
</comment>
<dbReference type="SMART" id="SM00465">
    <property type="entry name" value="GIYc"/>
    <property type="match status" value="1"/>
</dbReference>
<dbReference type="PANTHER" id="PTHR30231">
    <property type="entry name" value="DNA POLYMERASE III SUBUNIT EPSILON"/>
    <property type="match status" value="1"/>
</dbReference>
<dbReference type="GO" id="GO:0045004">
    <property type="term" value="P:DNA replication proofreading"/>
    <property type="evidence" value="ECO:0007669"/>
    <property type="project" value="TreeGrafter"/>
</dbReference>
<organism evidence="4 5">
    <name type="scientific">Aurantibacter aestuarii</name>
    <dbReference type="NCBI Taxonomy" id="1266046"/>
    <lineage>
        <taxon>Bacteria</taxon>
        <taxon>Pseudomonadati</taxon>
        <taxon>Bacteroidota</taxon>
        <taxon>Flavobacteriia</taxon>
        <taxon>Flavobacteriales</taxon>
        <taxon>Flavobacteriaceae</taxon>
        <taxon>Aurantibacter</taxon>
    </lineage>
</organism>
<keyword evidence="4" id="KW-0269">Exonuclease</keyword>
<gene>
    <name evidence="4" type="ORF">C7H52_07320</name>
</gene>
<evidence type="ECO:0000313" key="4">
    <source>
        <dbReference type="EMBL" id="PSG88108.1"/>
    </source>
</evidence>
<dbReference type="InterPro" id="IPR013520">
    <property type="entry name" value="Ribonucl_H"/>
</dbReference>
<dbReference type="NCBIfam" id="TIGR00573">
    <property type="entry name" value="dnaq"/>
    <property type="match status" value="1"/>
</dbReference>
<dbReference type="SUPFAM" id="SSF53098">
    <property type="entry name" value="Ribonuclease H-like"/>
    <property type="match status" value="1"/>
</dbReference>
<dbReference type="Gene3D" id="3.30.420.10">
    <property type="entry name" value="Ribonuclease H-like superfamily/Ribonuclease H"/>
    <property type="match status" value="1"/>
</dbReference>
<protein>
    <submittedName>
        <fullName evidence="4">Exonuclease</fullName>
    </submittedName>
</protein>
<dbReference type="EMBL" id="PXOQ01000009">
    <property type="protein sequence ID" value="PSG88108.1"/>
    <property type="molecule type" value="Genomic_DNA"/>
</dbReference>
<evidence type="ECO:0000313" key="5">
    <source>
        <dbReference type="Proteomes" id="UP000238426"/>
    </source>
</evidence>
<keyword evidence="4" id="KW-0540">Nuclease</keyword>
<accession>A0A2T1N8B4</accession>
<dbReference type="CDD" id="cd06127">
    <property type="entry name" value="DEDDh"/>
    <property type="match status" value="1"/>
</dbReference>